<reference evidence="2" key="1">
    <citation type="submission" date="2020-09" db="EMBL/GenBank/DDBJ databases">
        <title>Genome-Enabled Discovery of Anthraquinone Biosynthesis in Senna tora.</title>
        <authorList>
            <person name="Kang S.-H."/>
            <person name="Pandey R.P."/>
            <person name="Lee C.-M."/>
            <person name="Sim J.-S."/>
            <person name="Jeong J.-T."/>
            <person name="Choi B.-S."/>
            <person name="Jung M."/>
            <person name="Ginzburg D."/>
            <person name="Zhao K."/>
            <person name="Won S.Y."/>
            <person name="Oh T.-J."/>
            <person name="Yu Y."/>
            <person name="Kim N.-H."/>
            <person name="Lee O.R."/>
            <person name="Lee T.-H."/>
            <person name="Bashyal P."/>
            <person name="Kim T.-S."/>
            <person name="Lee W.-H."/>
            <person name="Kawkins C."/>
            <person name="Kim C.-K."/>
            <person name="Kim J.S."/>
            <person name="Ahn B.O."/>
            <person name="Rhee S.Y."/>
            <person name="Sohng J.K."/>
        </authorList>
    </citation>
    <scope>NUCLEOTIDE SEQUENCE</scope>
    <source>
        <tissue evidence="2">Leaf</tissue>
    </source>
</reference>
<dbReference type="AlphaFoldDB" id="A0A834TJ24"/>
<dbReference type="OrthoDB" id="1934890at2759"/>
<gene>
    <name evidence="2" type="ORF">G2W53_027637</name>
</gene>
<dbReference type="GO" id="GO:0008168">
    <property type="term" value="F:methyltransferase activity"/>
    <property type="evidence" value="ECO:0007669"/>
    <property type="project" value="UniProtKB-KW"/>
</dbReference>
<protein>
    <submittedName>
        <fullName evidence="2">Histone-lysine N-methyltransferase SETD1B-like</fullName>
    </submittedName>
</protein>
<dbReference type="EMBL" id="JAAIUW010000008">
    <property type="protein sequence ID" value="KAF7822182.1"/>
    <property type="molecule type" value="Genomic_DNA"/>
</dbReference>
<name>A0A834TJ24_9FABA</name>
<evidence type="ECO:0000313" key="3">
    <source>
        <dbReference type="Proteomes" id="UP000634136"/>
    </source>
</evidence>
<sequence>MASLKAATVKPPPCFPPPMGRREVAPLSRTSSPFVSKNDVYWVSESEDKETGEEDDDGGEIEEEERGSEFSEDEARWIFFRSSEFEPGCDGGMTHQNQRWVHMPLTICEALRAFVAEFSCLFPCRSTYCGREKEKAEKREGPGGGKSREGSCGATFARCPCWAEAKKRRRIFNNRREKMKEKGDIYWKSRETGSLALSVDGRAELDMDCGPHYRRRSEEKTKNANISRKNDLKATKSGVLNLELLLSNPKQLKASKNQNNMRNNEEKDLERKLLED</sequence>
<dbReference type="Proteomes" id="UP000634136">
    <property type="component" value="Unassembled WGS sequence"/>
</dbReference>
<dbReference type="GO" id="GO:0032259">
    <property type="term" value="P:methylation"/>
    <property type="evidence" value="ECO:0007669"/>
    <property type="project" value="UniProtKB-KW"/>
</dbReference>
<organism evidence="2 3">
    <name type="scientific">Senna tora</name>
    <dbReference type="NCBI Taxonomy" id="362788"/>
    <lineage>
        <taxon>Eukaryota</taxon>
        <taxon>Viridiplantae</taxon>
        <taxon>Streptophyta</taxon>
        <taxon>Embryophyta</taxon>
        <taxon>Tracheophyta</taxon>
        <taxon>Spermatophyta</taxon>
        <taxon>Magnoliopsida</taxon>
        <taxon>eudicotyledons</taxon>
        <taxon>Gunneridae</taxon>
        <taxon>Pentapetalae</taxon>
        <taxon>rosids</taxon>
        <taxon>fabids</taxon>
        <taxon>Fabales</taxon>
        <taxon>Fabaceae</taxon>
        <taxon>Caesalpinioideae</taxon>
        <taxon>Cassia clade</taxon>
        <taxon>Senna</taxon>
    </lineage>
</organism>
<accession>A0A834TJ24</accession>
<feature type="compositionally biased region" description="Acidic residues" evidence="1">
    <location>
        <begin position="45"/>
        <end position="66"/>
    </location>
</feature>
<keyword evidence="3" id="KW-1185">Reference proteome</keyword>
<keyword evidence="2" id="KW-0808">Transferase</keyword>
<evidence type="ECO:0000256" key="1">
    <source>
        <dbReference type="SAM" id="MobiDB-lite"/>
    </source>
</evidence>
<proteinExistence type="predicted"/>
<feature type="compositionally biased region" description="Pro residues" evidence="1">
    <location>
        <begin position="10"/>
        <end position="19"/>
    </location>
</feature>
<feature type="compositionally biased region" description="Polar residues" evidence="1">
    <location>
        <begin position="250"/>
        <end position="262"/>
    </location>
</feature>
<evidence type="ECO:0000313" key="2">
    <source>
        <dbReference type="EMBL" id="KAF7822182.1"/>
    </source>
</evidence>
<feature type="region of interest" description="Disordered" evidence="1">
    <location>
        <begin position="250"/>
        <end position="276"/>
    </location>
</feature>
<comment type="caution">
    <text evidence="2">The sequence shown here is derived from an EMBL/GenBank/DDBJ whole genome shotgun (WGS) entry which is preliminary data.</text>
</comment>
<feature type="compositionally biased region" description="Basic and acidic residues" evidence="1">
    <location>
        <begin position="263"/>
        <end position="276"/>
    </location>
</feature>
<feature type="region of interest" description="Disordered" evidence="1">
    <location>
        <begin position="1"/>
        <end position="72"/>
    </location>
</feature>
<keyword evidence="2" id="KW-0489">Methyltransferase</keyword>
<feature type="region of interest" description="Disordered" evidence="1">
    <location>
        <begin position="214"/>
        <end position="233"/>
    </location>
</feature>